<protein>
    <recommendedName>
        <fullName evidence="3">Transcriptional regulator</fullName>
    </recommendedName>
</protein>
<name>A0ABM8WXJ5_9BURK</name>
<sequence length="92" mass="10424">MKRDADLEYQILVTLERAGGYHLYCPHLMLHALDGTLVSYEAKRGHLYLLADRGLVSETKSNHWRLTAAGHEELARLRGFLDTKSPADCTEL</sequence>
<organism evidence="1 2">
    <name type="scientific">Cupriavidus respiraculi</name>
    <dbReference type="NCBI Taxonomy" id="195930"/>
    <lineage>
        <taxon>Bacteria</taxon>
        <taxon>Pseudomonadati</taxon>
        <taxon>Pseudomonadota</taxon>
        <taxon>Betaproteobacteria</taxon>
        <taxon>Burkholderiales</taxon>
        <taxon>Burkholderiaceae</taxon>
        <taxon>Cupriavidus</taxon>
    </lineage>
</organism>
<proteinExistence type="predicted"/>
<evidence type="ECO:0008006" key="3">
    <source>
        <dbReference type="Google" id="ProtNLM"/>
    </source>
</evidence>
<dbReference type="Proteomes" id="UP000721236">
    <property type="component" value="Unassembled WGS sequence"/>
</dbReference>
<reference evidence="1 2" key="1">
    <citation type="submission" date="2021-08" db="EMBL/GenBank/DDBJ databases">
        <authorList>
            <person name="Peeters C."/>
        </authorList>
    </citation>
    <scope>NUCLEOTIDE SEQUENCE [LARGE SCALE GENOMIC DNA]</scope>
    <source>
        <strain evidence="1 2">LMG 21510</strain>
    </source>
</reference>
<accession>A0ABM8WXJ5</accession>
<gene>
    <name evidence="1" type="ORF">LMG21510_01910</name>
</gene>
<evidence type="ECO:0000313" key="2">
    <source>
        <dbReference type="Proteomes" id="UP000721236"/>
    </source>
</evidence>
<dbReference type="EMBL" id="CAJZAH010000002">
    <property type="protein sequence ID" value="CAG9172249.1"/>
    <property type="molecule type" value="Genomic_DNA"/>
</dbReference>
<dbReference type="RefSeq" id="WP_222201267.1">
    <property type="nucleotide sequence ID" value="NZ_CAJZAH010000002.1"/>
</dbReference>
<comment type="caution">
    <text evidence="1">The sequence shown here is derived from an EMBL/GenBank/DDBJ whole genome shotgun (WGS) entry which is preliminary data.</text>
</comment>
<keyword evidence="2" id="KW-1185">Reference proteome</keyword>
<evidence type="ECO:0000313" key="1">
    <source>
        <dbReference type="EMBL" id="CAG9172249.1"/>
    </source>
</evidence>